<keyword evidence="2" id="KW-1185">Reference proteome</keyword>
<reference evidence="1 2" key="1">
    <citation type="journal article" date="2021" name="Elife">
        <title>Chloroplast acquisition without the gene transfer in kleptoplastic sea slugs, Plakobranchus ocellatus.</title>
        <authorList>
            <person name="Maeda T."/>
            <person name="Takahashi S."/>
            <person name="Yoshida T."/>
            <person name="Shimamura S."/>
            <person name="Takaki Y."/>
            <person name="Nagai Y."/>
            <person name="Toyoda A."/>
            <person name="Suzuki Y."/>
            <person name="Arimoto A."/>
            <person name="Ishii H."/>
            <person name="Satoh N."/>
            <person name="Nishiyama T."/>
            <person name="Hasebe M."/>
            <person name="Maruyama T."/>
            <person name="Minagawa J."/>
            <person name="Obokata J."/>
            <person name="Shigenobu S."/>
        </authorList>
    </citation>
    <scope>NUCLEOTIDE SEQUENCE [LARGE SCALE GENOMIC DNA]</scope>
</reference>
<name>A0AAV4DNY9_9GAST</name>
<evidence type="ECO:0000313" key="1">
    <source>
        <dbReference type="EMBL" id="GFO46003.1"/>
    </source>
</evidence>
<protein>
    <submittedName>
        <fullName evidence="1">Uncharacterized protein</fullName>
    </submittedName>
</protein>
<accession>A0AAV4DNY9</accession>
<proteinExistence type="predicted"/>
<dbReference type="Proteomes" id="UP000735302">
    <property type="component" value="Unassembled WGS sequence"/>
</dbReference>
<dbReference type="AlphaFoldDB" id="A0AAV4DNY9"/>
<evidence type="ECO:0000313" key="2">
    <source>
        <dbReference type="Proteomes" id="UP000735302"/>
    </source>
</evidence>
<sequence>MSHGREIKIYHFPVDESATTVARTVLLLPSTRDEIGVLSTSDKIGVLSTSDKIGVFFLQPKSHRCVVRPACVVTRSELPITTHTHTPNIQLYSANIKT</sequence>
<comment type="caution">
    <text evidence="1">The sequence shown here is derived from an EMBL/GenBank/DDBJ whole genome shotgun (WGS) entry which is preliminary data.</text>
</comment>
<organism evidence="1 2">
    <name type="scientific">Plakobranchus ocellatus</name>
    <dbReference type="NCBI Taxonomy" id="259542"/>
    <lineage>
        <taxon>Eukaryota</taxon>
        <taxon>Metazoa</taxon>
        <taxon>Spiralia</taxon>
        <taxon>Lophotrochozoa</taxon>
        <taxon>Mollusca</taxon>
        <taxon>Gastropoda</taxon>
        <taxon>Heterobranchia</taxon>
        <taxon>Euthyneura</taxon>
        <taxon>Panpulmonata</taxon>
        <taxon>Sacoglossa</taxon>
        <taxon>Placobranchoidea</taxon>
        <taxon>Plakobranchidae</taxon>
        <taxon>Plakobranchus</taxon>
    </lineage>
</organism>
<dbReference type="EMBL" id="BLXT01008132">
    <property type="protein sequence ID" value="GFO46003.1"/>
    <property type="molecule type" value="Genomic_DNA"/>
</dbReference>
<gene>
    <name evidence="1" type="ORF">PoB_007250800</name>
</gene>